<keyword evidence="9" id="KW-1185">Reference proteome</keyword>
<evidence type="ECO:0000256" key="4">
    <source>
        <dbReference type="ARBA" id="ARBA00023004"/>
    </source>
</evidence>
<comment type="similarity">
    <text evidence="2 6">Belongs to the cytochrome P450 family.</text>
</comment>
<keyword evidence="7" id="KW-0472">Membrane</keyword>
<keyword evidence="6" id="KW-0503">Monooxygenase</keyword>
<evidence type="ECO:0000256" key="7">
    <source>
        <dbReference type="SAM" id="Phobius"/>
    </source>
</evidence>
<dbReference type="SUPFAM" id="SSF48264">
    <property type="entry name" value="Cytochrome P450"/>
    <property type="match status" value="1"/>
</dbReference>
<keyword evidence="5 6" id="KW-0349">Heme</keyword>
<keyword evidence="7" id="KW-0812">Transmembrane</keyword>
<keyword evidence="6" id="KW-0560">Oxidoreductase</keyword>
<dbReference type="Gene3D" id="1.10.630.10">
    <property type="entry name" value="Cytochrome P450"/>
    <property type="match status" value="1"/>
</dbReference>
<evidence type="ECO:0008006" key="10">
    <source>
        <dbReference type="Google" id="ProtNLM"/>
    </source>
</evidence>
<dbReference type="PANTHER" id="PTHR24305">
    <property type="entry name" value="CYTOCHROME P450"/>
    <property type="match status" value="1"/>
</dbReference>
<keyword evidence="3 5" id="KW-0479">Metal-binding</keyword>
<dbReference type="OrthoDB" id="446280at2"/>
<keyword evidence="7" id="KW-1133">Transmembrane helix</keyword>
<dbReference type="GO" id="GO:0016705">
    <property type="term" value="F:oxidoreductase activity, acting on paired donors, with incorporation or reduction of molecular oxygen"/>
    <property type="evidence" value="ECO:0007669"/>
    <property type="project" value="InterPro"/>
</dbReference>
<dbReference type="GO" id="GO:0020037">
    <property type="term" value="F:heme binding"/>
    <property type="evidence" value="ECO:0007669"/>
    <property type="project" value="InterPro"/>
</dbReference>
<feature type="transmembrane region" description="Helical" evidence="7">
    <location>
        <begin position="12"/>
        <end position="32"/>
    </location>
</feature>
<dbReference type="InterPro" id="IPR036396">
    <property type="entry name" value="Cyt_P450_sf"/>
</dbReference>
<comment type="caution">
    <text evidence="8">The sequence shown here is derived from an EMBL/GenBank/DDBJ whole genome shotgun (WGS) entry which is preliminary data.</text>
</comment>
<dbReference type="InterPro" id="IPR050121">
    <property type="entry name" value="Cytochrome_P450_monoxygenase"/>
</dbReference>
<dbReference type="GO" id="GO:0004497">
    <property type="term" value="F:monooxygenase activity"/>
    <property type="evidence" value="ECO:0007669"/>
    <property type="project" value="UniProtKB-KW"/>
</dbReference>
<sequence>MLVSIDKTTLFTFLLWLLLAVLIVWLWLRIWYFRLVFDARSQIYHLEGKTVPGSFPRMLLGNLVDVYRSRNRLSAYHLFHQQFGEIVQIFWMWRQQISVTNYQMIRHILVDNQKNYAKFPPNSLIQRLYGNSVLTNNGDEWKRHRLLLNEVFSKQQVASFHEIFVDYSEQLANKWNGYIKKSGESAEVNIYPQLLALFLDIVAKVAIGQDFEALQGEAHEFLQHLKYIVHQSTRPVHQFTNWWKYLPLPSNRKLEQAFVAIDDFLDRLIRQRAEMFDPDSSNVLDLLLQAKNSLETELQPLTDREVRDNLLAIIINGHETVATSVSISLYLLAQHPEKLARAQAEVDQIMDREQGKLTEAGLSELDYLNSVVIESLRLCPPMAGLQRISSDRDVLEGWSIPALQVVGITLMPLHQNPEYFGEQPEQFHPERYLDDEDEAKNALIDVDNATQSFKQCPFSRFVTPDPKSNSRRTKASVYFPLTFGDGARKCLGEHFAMYEMKVALFVLLYYFDFQVAPNFEAELELGKFGLFLTTFPKGGVEMVISRRVH</sequence>
<dbReference type="Pfam" id="PF00067">
    <property type="entry name" value="p450"/>
    <property type="match status" value="1"/>
</dbReference>
<organism evidence="8 9">
    <name type="scientific">Merismopedia glauca CCAP 1448/3</name>
    <dbReference type="NCBI Taxonomy" id="1296344"/>
    <lineage>
        <taxon>Bacteria</taxon>
        <taxon>Bacillati</taxon>
        <taxon>Cyanobacteriota</taxon>
        <taxon>Cyanophyceae</taxon>
        <taxon>Synechococcales</taxon>
        <taxon>Merismopediaceae</taxon>
        <taxon>Merismopedia</taxon>
    </lineage>
</organism>
<protein>
    <recommendedName>
        <fullName evidence="10">Cytochrome P450</fullName>
    </recommendedName>
</protein>
<proteinExistence type="inferred from homology"/>
<dbReference type="InterPro" id="IPR002403">
    <property type="entry name" value="Cyt_P450_E_grp-IV"/>
</dbReference>
<dbReference type="PRINTS" id="PR00385">
    <property type="entry name" value="P450"/>
</dbReference>
<evidence type="ECO:0000256" key="2">
    <source>
        <dbReference type="ARBA" id="ARBA00010617"/>
    </source>
</evidence>
<name>A0A2T1C9H0_9CYAN</name>
<dbReference type="InterPro" id="IPR017972">
    <property type="entry name" value="Cyt_P450_CS"/>
</dbReference>
<comment type="cofactor">
    <cofactor evidence="1 5">
        <name>heme</name>
        <dbReference type="ChEBI" id="CHEBI:30413"/>
    </cofactor>
</comment>
<dbReference type="PRINTS" id="PR00465">
    <property type="entry name" value="EP450IV"/>
</dbReference>
<evidence type="ECO:0000256" key="6">
    <source>
        <dbReference type="RuleBase" id="RU000461"/>
    </source>
</evidence>
<evidence type="ECO:0000256" key="3">
    <source>
        <dbReference type="ARBA" id="ARBA00022723"/>
    </source>
</evidence>
<dbReference type="Proteomes" id="UP000238762">
    <property type="component" value="Unassembled WGS sequence"/>
</dbReference>
<dbReference type="PROSITE" id="PS00086">
    <property type="entry name" value="CYTOCHROME_P450"/>
    <property type="match status" value="1"/>
</dbReference>
<evidence type="ECO:0000313" key="9">
    <source>
        <dbReference type="Proteomes" id="UP000238762"/>
    </source>
</evidence>
<evidence type="ECO:0000313" key="8">
    <source>
        <dbReference type="EMBL" id="PSB04808.1"/>
    </source>
</evidence>
<gene>
    <name evidence="8" type="ORF">C7B64_02290</name>
</gene>
<dbReference type="EMBL" id="PVWJ01000007">
    <property type="protein sequence ID" value="PSB04808.1"/>
    <property type="molecule type" value="Genomic_DNA"/>
</dbReference>
<reference evidence="8 9" key="1">
    <citation type="submission" date="2018-02" db="EMBL/GenBank/DDBJ databases">
        <authorList>
            <person name="Cohen D.B."/>
            <person name="Kent A.D."/>
        </authorList>
    </citation>
    <scope>NUCLEOTIDE SEQUENCE [LARGE SCALE GENOMIC DNA]</scope>
    <source>
        <strain evidence="8 9">CCAP 1448/3</strain>
    </source>
</reference>
<evidence type="ECO:0000256" key="5">
    <source>
        <dbReference type="PIRSR" id="PIRSR602403-1"/>
    </source>
</evidence>
<dbReference type="InterPro" id="IPR001128">
    <property type="entry name" value="Cyt_P450"/>
</dbReference>
<feature type="binding site" description="axial binding residue" evidence="5">
    <location>
        <position position="490"/>
    </location>
    <ligand>
        <name>heme</name>
        <dbReference type="ChEBI" id="CHEBI:30413"/>
    </ligand>
    <ligandPart>
        <name>Fe</name>
        <dbReference type="ChEBI" id="CHEBI:18248"/>
    </ligandPart>
</feature>
<accession>A0A2T1C9H0</accession>
<evidence type="ECO:0000256" key="1">
    <source>
        <dbReference type="ARBA" id="ARBA00001971"/>
    </source>
</evidence>
<keyword evidence="4 5" id="KW-0408">Iron</keyword>
<dbReference type="RefSeq" id="WP_106287043.1">
    <property type="nucleotide sequence ID" value="NZ_CAWNTC010000151.1"/>
</dbReference>
<dbReference type="PANTHER" id="PTHR24305:SF166">
    <property type="entry name" value="CYTOCHROME P450 12A4, MITOCHONDRIAL-RELATED"/>
    <property type="match status" value="1"/>
</dbReference>
<dbReference type="GO" id="GO:0005506">
    <property type="term" value="F:iron ion binding"/>
    <property type="evidence" value="ECO:0007669"/>
    <property type="project" value="InterPro"/>
</dbReference>
<reference evidence="8 9" key="2">
    <citation type="submission" date="2018-03" db="EMBL/GenBank/DDBJ databases">
        <title>The ancient ancestry and fast evolution of plastids.</title>
        <authorList>
            <person name="Moore K.R."/>
            <person name="Magnabosco C."/>
            <person name="Momper L."/>
            <person name="Gold D.A."/>
            <person name="Bosak T."/>
            <person name="Fournier G.P."/>
        </authorList>
    </citation>
    <scope>NUCLEOTIDE SEQUENCE [LARGE SCALE GENOMIC DNA]</scope>
    <source>
        <strain evidence="8 9">CCAP 1448/3</strain>
    </source>
</reference>
<dbReference type="AlphaFoldDB" id="A0A2T1C9H0"/>